<feature type="compositionally biased region" description="Basic and acidic residues" evidence="4">
    <location>
        <begin position="498"/>
        <end position="511"/>
    </location>
</feature>
<dbReference type="GO" id="GO:0003824">
    <property type="term" value="F:catalytic activity"/>
    <property type="evidence" value="ECO:0007669"/>
    <property type="project" value="InterPro"/>
</dbReference>
<evidence type="ECO:0000256" key="1">
    <source>
        <dbReference type="ARBA" id="ARBA00006821"/>
    </source>
</evidence>
<dbReference type="SUPFAM" id="SSF88713">
    <property type="entry name" value="Glycoside hydrolase/deacetylase"/>
    <property type="match status" value="1"/>
</dbReference>
<dbReference type="PANTHER" id="PTHR36306:SF1">
    <property type="entry name" value="ALPHA-AMYLASE-RELATED"/>
    <property type="match status" value="1"/>
</dbReference>
<evidence type="ECO:0000313" key="6">
    <source>
        <dbReference type="EMBL" id="SBV93328.1"/>
    </source>
</evidence>
<evidence type="ECO:0000256" key="2">
    <source>
        <dbReference type="ARBA" id="ARBA00023277"/>
    </source>
</evidence>
<evidence type="ECO:0000259" key="5">
    <source>
        <dbReference type="Pfam" id="PF03065"/>
    </source>
</evidence>
<evidence type="ECO:0000256" key="3">
    <source>
        <dbReference type="SAM" id="Coils"/>
    </source>
</evidence>
<accession>A0A212J1J3</accession>
<protein>
    <recommendedName>
        <fullName evidence="5">Glycoside hydrolase family 57 N-terminal domain-containing protein</fullName>
    </recommendedName>
</protein>
<dbReference type="InterPro" id="IPR011330">
    <property type="entry name" value="Glyco_hydro/deAcase_b/a-brl"/>
</dbReference>
<dbReference type="Pfam" id="PF03065">
    <property type="entry name" value="Glyco_hydro_57"/>
    <property type="match status" value="1"/>
</dbReference>
<sequence length="521" mass="59527">MKNICFYFQIHQPHRLKRYRFFNIGGDHYYYDDFANEDFIQRVAEVSFVPANRLMLEMIKEYNGKFKVAFSISGVALDQMEIYAPEVIDGFKELADTGCVEFLSETQGHSLASLIDPEGFKKQVKEHDDKIESLFGQRPKIFRNTELIYSDDIAELVYDMGFTGMITPGAKRTLGWKSPNYVYKSAVQPKLKLLMRNPRFSDDIATRFSNYNWSEYPLTADKFINWIATTPKEEQVVNLFMNYEALGNFQKKSSGIFDFMRALPRFATEKNIGFATPSEVLNMLKPVDSISSMHPISWVGEERDISAWLGNTLQQEAFHKLYEVAERVSMSQSRRLLQDWNYLQSSDHFYYMGTKHDLPFSPYSSPYEAFNTYMNVLSDFKERVDAEFPSSIENEELNALLTTIHNQADEIDRLEDKIKKLEAKTKVSAPKATDEHAITPATIKEKKTAPAKKEAKAKTAVAAVKAEDKTKQATNVKAEPDKTIPMAKKTTAKPAVKTKTEAKPKVAEKKPAPATKVKTKK</sequence>
<feature type="domain" description="Glycoside hydrolase family 57 N-terminal" evidence="5">
    <location>
        <begin position="6"/>
        <end position="290"/>
    </location>
</feature>
<gene>
    <name evidence="6" type="ORF">KL86DYS1_10839</name>
</gene>
<dbReference type="AlphaFoldDB" id="A0A212J1J3"/>
<dbReference type="InterPro" id="IPR052046">
    <property type="entry name" value="GH57_Enzymes"/>
</dbReference>
<comment type="similarity">
    <text evidence="1">Belongs to the glycosyl hydrolase 57 family.</text>
</comment>
<evidence type="ECO:0000256" key="4">
    <source>
        <dbReference type="SAM" id="MobiDB-lite"/>
    </source>
</evidence>
<dbReference type="InterPro" id="IPR004300">
    <property type="entry name" value="Glyco_hydro_57_N"/>
</dbReference>
<feature type="region of interest" description="Disordered" evidence="4">
    <location>
        <begin position="465"/>
        <end position="521"/>
    </location>
</feature>
<dbReference type="PANTHER" id="PTHR36306">
    <property type="entry name" value="ALPHA-AMYLASE-RELATED-RELATED"/>
    <property type="match status" value="1"/>
</dbReference>
<dbReference type="EMBL" id="FLUM01000001">
    <property type="protein sequence ID" value="SBV93328.1"/>
    <property type="molecule type" value="Genomic_DNA"/>
</dbReference>
<feature type="compositionally biased region" description="Low complexity" evidence="4">
    <location>
        <begin position="512"/>
        <end position="521"/>
    </location>
</feature>
<organism evidence="6">
    <name type="scientific">uncultured Dysgonomonas sp</name>
    <dbReference type="NCBI Taxonomy" id="206096"/>
    <lineage>
        <taxon>Bacteria</taxon>
        <taxon>Pseudomonadati</taxon>
        <taxon>Bacteroidota</taxon>
        <taxon>Bacteroidia</taxon>
        <taxon>Bacteroidales</taxon>
        <taxon>Dysgonomonadaceae</taxon>
        <taxon>Dysgonomonas</taxon>
        <taxon>environmental samples</taxon>
    </lineage>
</organism>
<keyword evidence="2" id="KW-0119">Carbohydrate metabolism</keyword>
<dbReference type="RefSeq" id="WP_296938724.1">
    <property type="nucleotide sequence ID" value="NZ_LT599032.1"/>
</dbReference>
<keyword evidence="3" id="KW-0175">Coiled coil</keyword>
<dbReference type="Gene3D" id="3.20.110.20">
    <property type="match status" value="1"/>
</dbReference>
<dbReference type="GO" id="GO:0005975">
    <property type="term" value="P:carbohydrate metabolic process"/>
    <property type="evidence" value="ECO:0007669"/>
    <property type="project" value="InterPro"/>
</dbReference>
<proteinExistence type="inferred from homology"/>
<name>A0A212J1J3_9BACT</name>
<feature type="compositionally biased region" description="Low complexity" evidence="4">
    <location>
        <begin position="487"/>
        <end position="497"/>
    </location>
</feature>
<feature type="coiled-coil region" evidence="3">
    <location>
        <begin position="397"/>
        <end position="424"/>
    </location>
</feature>
<dbReference type="CDD" id="cd10795">
    <property type="entry name" value="GH57N_MJA1_like"/>
    <property type="match status" value="1"/>
</dbReference>
<reference evidence="6" key="1">
    <citation type="submission" date="2016-04" db="EMBL/GenBank/DDBJ databases">
        <authorList>
            <person name="Evans L.H."/>
            <person name="Alamgir A."/>
            <person name="Owens N."/>
            <person name="Weber N.D."/>
            <person name="Virtaneva K."/>
            <person name="Barbian K."/>
            <person name="Babar A."/>
            <person name="Rosenke K."/>
        </authorList>
    </citation>
    <scope>NUCLEOTIDE SEQUENCE</scope>
    <source>
        <strain evidence="6">86-1</strain>
    </source>
</reference>